<dbReference type="GO" id="GO:1904680">
    <property type="term" value="F:peptide transmembrane transporter activity"/>
    <property type="evidence" value="ECO:0007669"/>
    <property type="project" value="TreeGrafter"/>
</dbReference>
<evidence type="ECO:0000259" key="6">
    <source>
        <dbReference type="Pfam" id="PF00496"/>
    </source>
</evidence>
<comment type="caution">
    <text evidence="7">The sequence shown here is derived from an EMBL/GenBank/DDBJ whole genome shotgun (WGS) entry which is preliminary data.</text>
</comment>
<evidence type="ECO:0000313" key="8">
    <source>
        <dbReference type="Proteomes" id="UP000584824"/>
    </source>
</evidence>
<dbReference type="InterPro" id="IPR030678">
    <property type="entry name" value="Peptide/Ni-bd"/>
</dbReference>
<feature type="signal peptide" evidence="5">
    <location>
        <begin position="1"/>
        <end position="29"/>
    </location>
</feature>
<evidence type="ECO:0000256" key="1">
    <source>
        <dbReference type="ARBA" id="ARBA00004418"/>
    </source>
</evidence>
<feature type="chain" id="PRO_5030543530" evidence="5">
    <location>
        <begin position="30"/>
        <end position="537"/>
    </location>
</feature>
<dbReference type="EMBL" id="JACIDU010000012">
    <property type="protein sequence ID" value="MBB4104437.1"/>
    <property type="molecule type" value="Genomic_DNA"/>
</dbReference>
<dbReference type="GO" id="GO:0015833">
    <property type="term" value="P:peptide transport"/>
    <property type="evidence" value="ECO:0007669"/>
    <property type="project" value="TreeGrafter"/>
</dbReference>
<keyword evidence="8" id="KW-1185">Reference proteome</keyword>
<evidence type="ECO:0000256" key="2">
    <source>
        <dbReference type="ARBA" id="ARBA00005695"/>
    </source>
</evidence>
<dbReference type="SUPFAM" id="SSF53850">
    <property type="entry name" value="Periplasmic binding protein-like II"/>
    <property type="match status" value="1"/>
</dbReference>
<dbReference type="Proteomes" id="UP000584824">
    <property type="component" value="Unassembled WGS sequence"/>
</dbReference>
<proteinExistence type="inferred from homology"/>
<comment type="similarity">
    <text evidence="2">Belongs to the bacterial solute-binding protein 5 family.</text>
</comment>
<keyword evidence="4 5" id="KW-0732">Signal</keyword>
<dbReference type="InterPro" id="IPR039424">
    <property type="entry name" value="SBP_5"/>
</dbReference>
<dbReference type="PROSITE" id="PS51318">
    <property type="entry name" value="TAT"/>
    <property type="match status" value="1"/>
</dbReference>
<sequence>MNVQRRTFLGGAGALLAAASLFQGARVLAAERDGTLTIAFASETSSVDPHWHIVTANSSVSQHIFDRLVHLDATQTPVPGLATAWKSVDDNTWEFVLREGVTFHDGAPLTVEDVIFSYERAQNVPGAIFNLRAYLGDKTFEKVDEKTLRVRTQQSNPLVPIELSTTAIISRRIGEGATSADYNSGKAAIGTGPFKFVEYVPGARIVMERHDAYWGAKPEWRKVVIQPIAVGGSRVAALQAGDVDMIDSVPPADIAHLESAAGVALERGVANRMIFLSFDQGRKVSPFVRGKDGSEIPNPFLDLRVRQAINLAIDKKAIAARILEGNGQAAEQLVPPGIFGHNAGIKLVEPDIAKAKALLAEAGLPDGFRVTLHGPNDRFIRDTAVVQAVAQMLTRIGIATEVETMPGTVFYKRASGGGPEDGSEFSFFLIGYGAATGEVSAALRNLVHSFDKSKGFGSNNRLRYSNRELDAMIEKGLGTLDDDARRALFEEVCARAMNDVAVLPLYYPISVWGMKNSLTYAGRTDERTLAFDVTMKA</sequence>
<dbReference type="Gene3D" id="3.10.105.10">
    <property type="entry name" value="Dipeptide-binding Protein, Domain 3"/>
    <property type="match status" value="1"/>
</dbReference>
<comment type="subcellular location">
    <subcellularLocation>
        <location evidence="1">Periplasm</location>
    </subcellularLocation>
</comment>
<feature type="domain" description="Solute-binding protein family 5" evidence="6">
    <location>
        <begin position="76"/>
        <end position="452"/>
    </location>
</feature>
<evidence type="ECO:0000256" key="4">
    <source>
        <dbReference type="ARBA" id="ARBA00022729"/>
    </source>
</evidence>
<keyword evidence="3" id="KW-0813">Transport</keyword>
<evidence type="ECO:0000256" key="5">
    <source>
        <dbReference type="SAM" id="SignalP"/>
    </source>
</evidence>
<organism evidence="7 8">
    <name type="scientific">Allorhizobium borbori</name>
    <dbReference type="NCBI Taxonomy" id="485907"/>
    <lineage>
        <taxon>Bacteria</taxon>
        <taxon>Pseudomonadati</taxon>
        <taxon>Pseudomonadota</taxon>
        <taxon>Alphaproteobacteria</taxon>
        <taxon>Hyphomicrobiales</taxon>
        <taxon>Rhizobiaceae</taxon>
        <taxon>Rhizobium/Agrobacterium group</taxon>
        <taxon>Allorhizobium</taxon>
    </lineage>
</organism>
<dbReference type="CDD" id="cd08498">
    <property type="entry name" value="PBP2_NikA_DppA_OppA_like_2"/>
    <property type="match status" value="1"/>
</dbReference>
<dbReference type="PANTHER" id="PTHR30290">
    <property type="entry name" value="PERIPLASMIC BINDING COMPONENT OF ABC TRANSPORTER"/>
    <property type="match status" value="1"/>
</dbReference>
<evidence type="ECO:0000256" key="3">
    <source>
        <dbReference type="ARBA" id="ARBA00022448"/>
    </source>
</evidence>
<protein>
    <submittedName>
        <fullName evidence="7">Peptide/nickel transport system substrate-binding protein</fullName>
    </submittedName>
</protein>
<dbReference type="Gene3D" id="3.40.190.10">
    <property type="entry name" value="Periplasmic binding protein-like II"/>
    <property type="match status" value="1"/>
</dbReference>
<dbReference type="GO" id="GO:0043190">
    <property type="term" value="C:ATP-binding cassette (ABC) transporter complex"/>
    <property type="evidence" value="ECO:0007669"/>
    <property type="project" value="InterPro"/>
</dbReference>
<dbReference type="InterPro" id="IPR006311">
    <property type="entry name" value="TAT_signal"/>
</dbReference>
<accession>A0A7W6P247</accession>
<dbReference type="InterPro" id="IPR000914">
    <property type="entry name" value="SBP_5_dom"/>
</dbReference>
<dbReference type="GO" id="GO:0030288">
    <property type="term" value="C:outer membrane-bounded periplasmic space"/>
    <property type="evidence" value="ECO:0007669"/>
    <property type="project" value="UniProtKB-ARBA"/>
</dbReference>
<gene>
    <name evidence="7" type="ORF">GGQ66_003014</name>
</gene>
<dbReference type="Pfam" id="PF00496">
    <property type="entry name" value="SBP_bac_5"/>
    <property type="match status" value="1"/>
</dbReference>
<dbReference type="PIRSF" id="PIRSF002741">
    <property type="entry name" value="MppA"/>
    <property type="match status" value="1"/>
</dbReference>
<name>A0A7W6P247_9HYPH</name>
<evidence type="ECO:0000313" key="7">
    <source>
        <dbReference type="EMBL" id="MBB4104437.1"/>
    </source>
</evidence>
<dbReference type="PANTHER" id="PTHR30290:SF9">
    <property type="entry name" value="OLIGOPEPTIDE-BINDING PROTEIN APPA"/>
    <property type="match status" value="1"/>
</dbReference>
<reference evidence="7 8" key="1">
    <citation type="submission" date="2020-08" db="EMBL/GenBank/DDBJ databases">
        <title>Genomic Encyclopedia of Type Strains, Phase IV (KMG-IV): sequencing the most valuable type-strain genomes for metagenomic binning, comparative biology and taxonomic classification.</title>
        <authorList>
            <person name="Goeker M."/>
        </authorList>
    </citation>
    <scope>NUCLEOTIDE SEQUENCE [LARGE SCALE GENOMIC DNA]</scope>
    <source>
        <strain evidence="7 8">DSM 26385</strain>
    </source>
</reference>
<dbReference type="RefSeq" id="WP_183793524.1">
    <property type="nucleotide sequence ID" value="NZ_JACIDU010000012.1"/>
</dbReference>
<dbReference type="AlphaFoldDB" id="A0A7W6P247"/>